<dbReference type="InterPro" id="IPR011066">
    <property type="entry name" value="MscS_channel_C_sf"/>
</dbReference>
<dbReference type="InterPro" id="IPR006685">
    <property type="entry name" value="MscS_channel_2nd"/>
</dbReference>
<feature type="transmembrane region" description="Helical" evidence="7">
    <location>
        <begin position="71"/>
        <end position="93"/>
    </location>
</feature>
<accession>A0A1T4MGM4</accession>
<protein>
    <submittedName>
        <fullName evidence="11">Small conductance mechanosensitive channel</fullName>
    </submittedName>
</protein>
<feature type="domain" description="Mechanosensitive ion channel transmembrane helices 2/3" evidence="10">
    <location>
        <begin position="83"/>
        <end position="122"/>
    </location>
</feature>
<dbReference type="AlphaFoldDB" id="A0A1T4MGM4"/>
<dbReference type="InterPro" id="IPR010920">
    <property type="entry name" value="LSM_dom_sf"/>
</dbReference>
<proteinExistence type="inferred from homology"/>
<keyword evidence="3" id="KW-1003">Cell membrane</keyword>
<dbReference type="InterPro" id="IPR023408">
    <property type="entry name" value="MscS_beta-dom_sf"/>
</dbReference>
<gene>
    <name evidence="11" type="ORF">SAMN02745110_01210</name>
</gene>
<evidence type="ECO:0000256" key="1">
    <source>
        <dbReference type="ARBA" id="ARBA00004651"/>
    </source>
</evidence>
<dbReference type="EMBL" id="FUXA01000007">
    <property type="protein sequence ID" value="SJZ65928.1"/>
    <property type="molecule type" value="Genomic_DNA"/>
</dbReference>
<dbReference type="SUPFAM" id="SSF82689">
    <property type="entry name" value="Mechanosensitive channel protein MscS (YggB), C-terminal domain"/>
    <property type="match status" value="1"/>
</dbReference>
<dbReference type="PROSITE" id="PS01246">
    <property type="entry name" value="UPF0003"/>
    <property type="match status" value="1"/>
</dbReference>
<keyword evidence="12" id="KW-1185">Reference proteome</keyword>
<dbReference type="SUPFAM" id="SSF50182">
    <property type="entry name" value="Sm-like ribonucleoproteins"/>
    <property type="match status" value="1"/>
</dbReference>
<dbReference type="Gene3D" id="2.30.30.60">
    <property type="match status" value="1"/>
</dbReference>
<evidence type="ECO:0000256" key="6">
    <source>
        <dbReference type="ARBA" id="ARBA00023136"/>
    </source>
</evidence>
<comment type="similarity">
    <text evidence="2">Belongs to the MscS (TC 1.A.23) family.</text>
</comment>
<evidence type="ECO:0000313" key="11">
    <source>
        <dbReference type="EMBL" id="SJZ65928.1"/>
    </source>
</evidence>
<evidence type="ECO:0000313" key="12">
    <source>
        <dbReference type="Proteomes" id="UP000189857"/>
    </source>
</evidence>
<dbReference type="Pfam" id="PF21088">
    <property type="entry name" value="MS_channel_1st"/>
    <property type="match status" value="1"/>
</dbReference>
<sequence>MINIYKDVAEEFIKGAEKNKSKISVWLDKALDWIVEKGVYVLLTLLFIYIGSKVIKVVLKIIHKSFDRHKLSASVSGFLISFIRIILYILLFISAASLLGFQVTSFVTILGASGIAIGLALQGSLSNLAGGVLILILKPFDVGDYIIENHTKCEGTVIGIDVFYTKLRTVDNRVVVIPNGNLSNTSIINVTKLGERMVEIKIGVSYKSDMKTVKDILIKTALDNELTLKDKGAVSFVDEFMDSAVKFGVRFWVKSPDFHTARWAVTEEIKKQFDENGVVIPFNQLEVTINN</sequence>
<reference evidence="11 12" key="1">
    <citation type="submission" date="2017-02" db="EMBL/GenBank/DDBJ databases">
        <authorList>
            <person name="Peterson S.W."/>
        </authorList>
    </citation>
    <scope>NUCLEOTIDE SEQUENCE [LARGE SCALE GENOMIC DNA]</scope>
    <source>
        <strain evidence="11 12">ATCC 17233</strain>
    </source>
</reference>
<evidence type="ECO:0000256" key="3">
    <source>
        <dbReference type="ARBA" id="ARBA00022475"/>
    </source>
</evidence>
<evidence type="ECO:0000259" key="8">
    <source>
        <dbReference type="Pfam" id="PF00924"/>
    </source>
</evidence>
<organism evidence="11 12">
    <name type="scientific">Eubacterium ruminantium</name>
    <dbReference type="NCBI Taxonomy" id="42322"/>
    <lineage>
        <taxon>Bacteria</taxon>
        <taxon>Bacillati</taxon>
        <taxon>Bacillota</taxon>
        <taxon>Clostridia</taxon>
        <taxon>Eubacteriales</taxon>
        <taxon>Eubacteriaceae</taxon>
        <taxon>Eubacterium</taxon>
    </lineage>
</organism>
<keyword evidence="5 7" id="KW-1133">Transmembrane helix</keyword>
<dbReference type="InterPro" id="IPR045275">
    <property type="entry name" value="MscS_archaea/bacteria_type"/>
</dbReference>
<comment type="subcellular location">
    <subcellularLocation>
        <location evidence="1">Cell membrane</location>
        <topology evidence="1">Multi-pass membrane protein</topology>
    </subcellularLocation>
</comment>
<dbReference type="GO" id="GO:0008381">
    <property type="term" value="F:mechanosensitive monoatomic ion channel activity"/>
    <property type="evidence" value="ECO:0007669"/>
    <property type="project" value="InterPro"/>
</dbReference>
<keyword evidence="6 7" id="KW-0472">Membrane</keyword>
<evidence type="ECO:0000259" key="10">
    <source>
        <dbReference type="Pfam" id="PF21088"/>
    </source>
</evidence>
<feature type="transmembrane region" description="Helical" evidence="7">
    <location>
        <begin position="39"/>
        <end position="59"/>
    </location>
</feature>
<dbReference type="PANTHER" id="PTHR30221">
    <property type="entry name" value="SMALL-CONDUCTANCE MECHANOSENSITIVE CHANNEL"/>
    <property type="match status" value="1"/>
</dbReference>
<feature type="domain" description="Mechanosensitive ion channel MscS C-terminal" evidence="9">
    <location>
        <begin position="198"/>
        <end position="280"/>
    </location>
</feature>
<dbReference type="GO" id="GO:0005886">
    <property type="term" value="C:plasma membrane"/>
    <property type="evidence" value="ECO:0007669"/>
    <property type="project" value="UniProtKB-SubCell"/>
</dbReference>
<keyword evidence="4 7" id="KW-0812">Transmembrane</keyword>
<dbReference type="Pfam" id="PF00924">
    <property type="entry name" value="MS_channel_2nd"/>
    <property type="match status" value="1"/>
</dbReference>
<evidence type="ECO:0000256" key="4">
    <source>
        <dbReference type="ARBA" id="ARBA00022692"/>
    </source>
</evidence>
<name>A0A1T4MGM4_9FIRM</name>
<evidence type="ECO:0000256" key="2">
    <source>
        <dbReference type="ARBA" id="ARBA00008017"/>
    </source>
</evidence>
<feature type="domain" description="Mechanosensitive ion channel MscS" evidence="8">
    <location>
        <begin position="124"/>
        <end position="192"/>
    </location>
</feature>
<evidence type="ECO:0000259" key="9">
    <source>
        <dbReference type="Pfam" id="PF21082"/>
    </source>
</evidence>
<dbReference type="InterPro" id="IPR006686">
    <property type="entry name" value="MscS_channel_CS"/>
</dbReference>
<dbReference type="Gene3D" id="1.10.287.1260">
    <property type="match status" value="1"/>
</dbReference>
<evidence type="ECO:0000256" key="7">
    <source>
        <dbReference type="SAM" id="Phobius"/>
    </source>
</evidence>
<evidence type="ECO:0000256" key="5">
    <source>
        <dbReference type="ARBA" id="ARBA00022989"/>
    </source>
</evidence>
<dbReference type="Pfam" id="PF21082">
    <property type="entry name" value="MS_channel_3rd"/>
    <property type="match status" value="1"/>
</dbReference>
<dbReference type="RefSeq" id="WP_159444093.1">
    <property type="nucleotide sequence ID" value="NZ_FNHR01000004.1"/>
</dbReference>
<dbReference type="InterPro" id="IPR011014">
    <property type="entry name" value="MscS_channel_TM-2"/>
</dbReference>
<dbReference type="Proteomes" id="UP000189857">
    <property type="component" value="Unassembled WGS sequence"/>
</dbReference>
<dbReference type="SUPFAM" id="SSF82861">
    <property type="entry name" value="Mechanosensitive channel protein MscS (YggB), transmembrane region"/>
    <property type="match status" value="1"/>
</dbReference>
<dbReference type="PANTHER" id="PTHR30221:SF1">
    <property type="entry name" value="SMALL-CONDUCTANCE MECHANOSENSITIVE CHANNEL"/>
    <property type="match status" value="1"/>
</dbReference>
<dbReference type="InterPro" id="IPR049278">
    <property type="entry name" value="MS_channel_C"/>
</dbReference>
<dbReference type="InterPro" id="IPR049142">
    <property type="entry name" value="MS_channel_1st"/>
</dbReference>
<dbReference type="Gene3D" id="3.30.70.100">
    <property type="match status" value="1"/>
</dbReference>